<proteinExistence type="predicted"/>
<dbReference type="EMBL" id="JAVYJV010000014">
    <property type="protein sequence ID" value="KAK4353757.1"/>
    <property type="molecule type" value="Genomic_DNA"/>
</dbReference>
<evidence type="ECO:0000313" key="2">
    <source>
        <dbReference type="Proteomes" id="UP001291623"/>
    </source>
</evidence>
<dbReference type="AlphaFoldDB" id="A0AAE1RMK4"/>
<keyword evidence="2" id="KW-1185">Reference proteome</keyword>
<sequence>MLAFSFKLQQAKHFEEGQHWVFWKVSSAVHRNDIVKLLNFIERLKKGLVQIAQKLTFVSAFFHLYHFVSEGFNAEVSCISCEFHDLVQSLSGDNMSGLQENIKSYIISHSYSSSSVTTTEDHLVERLDSLLVYQDYLPKCCAELIFPSMTQYELLRIVCGHLRDFHGLKVNGCVEYETIECLTSASTYGSEKFLLIILTDVLKDVIHPDKLSVLLARVEALTKELCFPMSDGQLFMTLLLRNLNDLLNSNAYSVALIKEEIGLVKEDLEFIR</sequence>
<organism evidence="1 2">
    <name type="scientific">Anisodus tanguticus</name>
    <dbReference type="NCBI Taxonomy" id="243964"/>
    <lineage>
        <taxon>Eukaryota</taxon>
        <taxon>Viridiplantae</taxon>
        <taxon>Streptophyta</taxon>
        <taxon>Embryophyta</taxon>
        <taxon>Tracheophyta</taxon>
        <taxon>Spermatophyta</taxon>
        <taxon>Magnoliopsida</taxon>
        <taxon>eudicotyledons</taxon>
        <taxon>Gunneridae</taxon>
        <taxon>Pentapetalae</taxon>
        <taxon>asterids</taxon>
        <taxon>lamiids</taxon>
        <taxon>Solanales</taxon>
        <taxon>Solanaceae</taxon>
        <taxon>Solanoideae</taxon>
        <taxon>Hyoscyameae</taxon>
        <taxon>Anisodus</taxon>
    </lineage>
</organism>
<dbReference type="Proteomes" id="UP001291623">
    <property type="component" value="Unassembled WGS sequence"/>
</dbReference>
<gene>
    <name evidence="1" type="ORF">RND71_025951</name>
</gene>
<protein>
    <submittedName>
        <fullName evidence="1">Uncharacterized protein</fullName>
    </submittedName>
</protein>
<accession>A0AAE1RMK4</accession>
<name>A0AAE1RMK4_9SOLA</name>
<evidence type="ECO:0000313" key="1">
    <source>
        <dbReference type="EMBL" id="KAK4353757.1"/>
    </source>
</evidence>
<comment type="caution">
    <text evidence="1">The sequence shown here is derived from an EMBL/GenBank/DDBJ whole genome shotgun (WGS) entry which is preliminary data.</text>
</comment>
<reference evidence="1" key="1">
    <citation type="submission" date="2023-12" db="EMBL/GenBank/DDBJ databases">
        <title>Genome assembly of Anisodus tanguticus.</title>
        <authorList>
            <person name="Wang Y.-J."/>
        </authorList>
    </citation>
    <scope>NUCLEOTIDE SEQUENCE</scope>
    <source>
        <strain evidence="1">KB-2021</strain>
        <tissue evidence="1">Leaf</tissue>
    </source>
</reference>